<sequence length="64" mass="7283">MKIRIGVIVHYMQPRGIVPCEDMKSKIGVIVPYMQPGFIVPCEDIKKKDRGYCALYATRGYCAM</sequence>
<organism evidence="1">
    <name type="scientific">Solanum chilense</name>
    <name type="common">Tomato</name>
    <name type="synonym">Lycopersicon chilense</name>
    <dbReference type="NCBI Taxonomy" id="4083"/>
    <lineage>
        <taxon>Eukaryota</taxon>
        <taxon>Viridiplantae</taxon>
        <taxon>Streptophyta</taxon>
        <taxon>Embryophyta</taxon>
        <taxon>Tracheophyta</taxon>
        <taxon>Spermatophyta</taxon>
        <taxon>Magnoliopsida</taxon>
        <taxon>eudicotyledons</taxon>
        <taxon>Gunneridae</taxon>
        <taxon>Pentapetalae</taxon>
        <taxon>asterids</taxon>
        <taxon>lamiids</taxon>
        <taxon>Solanales</taxon>
        <taxon>Solanaceae</taxon>
        <taxon>Solanoideae</taxon>
        <taxon>Solaneae</taxon>
        <taxon>Solanum</taxon>
        <taxon>Solanum subgen. Lycopersicon</taxon>
    </lineage>
</organism>
<dbReference type="AlphaFoldDB" id="A0A6N2C911"/>
<dbReference type="EMBL" id="RXGB01000285">
    <property type="protein sequence ID" value="TMX04173.1"/>
    <property type="molecule type" value="Genomic_DNA"/>
</dbReference>
<proteinExistence type="predicted"/>
<protein>
    <submittedName>
        <fullName evidence="1">Uncharacterized protein</fullName>
    </submittedName>
</protein>
<comment type="caution">
    <text evidence="1">The sequence shown here is derived from an EMBL/GenBank/DDBJ whole genome shotgun (WGS) entry which is preliminary data.</text>
</comment>
<name>A0A6N2C911_SOLCI</name>
<reference evidence="1" key="1">
    <citation type="submission" date="2019-05" db="EMBL/GenBank/DDBJ databases">
        <title>The de novo reference genome and transcriptome assemblies of the wild tomato species Solanum chilense.</title>
        <authorList>
            <person name="Stam R."/>
            <person name="Nosenko T."/>
            <person name="Hoerger A.C."/>
            <person name="Stephan W."/>
            <person name="Seidel M.A."/>
            <person name="Kuhn J.M.M."/>
            <person name="Haberer G."/>
            <person name="Tellier A."/>
        </authorList>
    </citation>
    <scope>NUCLEOTIDE SEQUENCE</scope>
    <source>
        <tissue evidence="1">Mature leaves</tissue>
    </source>
</reference>
<accession>A0A6N2C911</accession>
<gene>
    <name evidence="1" type="ORF">EJD97_011226</name>
</gene>
<evidence type="ECO:0000313" key="1">
    <source>
        <dbReference type="EMBL" id="TMX04173.1"/>
    </source>
</evidence>